<comment type="caution">
    <text evidence="5">The sequence shown here is derived from an EMBL/GenBank/DDBJ whole genome shotgun (WGS) entry which is preliminary data.</text>
</comment>
<dbReference type="Gene3D" id="3.30.70.920">
    <property type="match status" value="1"/>
</dbReference>
<dbReference type="CDD" id="cd00090">
    <property type="entry name" value="HTH_ARSR"/>
    <property type="match status" value="1"/>
</dbReference>
<feature type="domain" description="HTH asnC-type" evidence="4">
    <location>
        <begin position="1"/>
        <end position="62"/>
    </location>
</feature>
<dbReference type="InterPro" id="IPR019887">
    <property type="entry name" value="Tscrpt_reg_AsnC/Lrp_C"/>
</dbReference>
<dbReference type="InterPro" id="IPR000485">
    <property type="entry name" value="AsnC-type_HTH_dom"/>
</dbReference>
<evidence type="ECO:0000256" key="3">
    <source>
        <dbReference type="ARBA" id="ARBA00023163"/>
    </source>
</evidence>
<evidence type="ECO:0000256" key="2">
    <source>
        <dbReference type="ARBA" id="ARBA00023125"/>
    </source>
</evidence>
<dbReference type="PANTHER" id="PTHR30154">
    <property type="entry name" value="LEUCINE-RESPONSIVE REGULATORY PROTEIN"/>
    <property type="match status" value="1"/>
</dbReference>
<evidence type="ECO:0000313" key="6">
    <source>
        <dbReference type="Proteomes" id="UP001596977"/>
    </source>
</evidence>
<name>A0ABW3HAF2_9SPHN</name>
<keyword evidence="3" id="KW-0804">Transcription</keyword>
<dbReference type="SUPFAM" id="SSF46785">
    <property type="entry name" value="Winged helix' DNA-binding domain"/>
    <property type="match status" value="1"/>
</dbReference>
<evidence type="ECO:0000256" key="1">
    <source>
        <dbReference type="ARBA" id="ARBA00023015"/>
    </source>
</evidence>
<proteinExistence type="predicted"/>
<keyword evidence="1" id="KW-0805">Transcription regulation</keyword>
<reference evidence="6" key="1">
    <citation type="journal article" date="2019" name="Int. J. Syst. Evol. Microbiol.">
        <title>The Global Catalogue of Microorganisms (GCM) 10K type strain sequencing project: providing services to taxonomists for standard genome sequencing and annotation.</title>
        <authorList>
            <consortium name="The Broad Institute Genomics Platform"/>
            <consortium name="The Broad Institute Genome Sequencing Center for Infectious Disease"/>
            <person name="Wu L."/>
            <person name="Ma J."/>
        </authorList>
    </citation>
    <scope>NUCLEOTIDE SEQUENCE [LARGE SCALE GENOMIC DNA]</scope>
    <source>
        <strain evidence="6">CCUG 62982</strain>
    </source>
</reference>
<keyword evidence="6" id="KW-1185">Reference proteome</keyword>
<dbReference type="Pfam" id="PF01037">
    <property type="entry name" value="AsnC_trans_reg"/>
    <property type="match status" value="1"/>
</dbReference>
<dbReference type="PROSITE" id="PS00519">
    <property type="entry name" value="HTH_ASNC_1"/>
    <property type="match status" value="1"/>
</dbReference>
<dbReference type="InterPro" id="IPR036390">
    <property type="entry name" value="WH_DNA-bd_sf"/>
</dbReference>
<dbReference type="Pfam" id="PF13412">
    <property type="entry name" value="HTH_24"/>
    <property type="match status" value="1"/>
</dbReference>
<accession>A0ABW3HAF2</accession>
<dbReference type="InterPro" id="IPR011008">
    <property type="entry name" value="Dimeric_a/b-barrel"/>
</dbReference>
<gene>
    <name evidence="5" type="ORF">ACFQ1E_13780</name>
</gene>
<dbReference type="PROSITE" id="PS50956">
    <property type="entry name" value="HTH_ASNC_2"/>
    <property type="match status" value="1"/>
</dbReference>
<protein>
    <submittedName>
        <fullName evidence="5">Lrp/AsnC family transcriptional regulator</fullName>
    </submittedName>
</protein>
<evidence type="ECO:0000313" key="5">
    <source>
        <dbReference type="EMBL" id="MFD0947415.1"/>
    </source>
</evidence>
<dbReference type="InterPro" id="IPR036388">
    <property type="entry name" value="WH-like_DNA-bd_sf"/>
</dbReference>
<dbReference type="SUPFAM" id="SSF54909">
    <property type="entry name" value="Dimeric alpha+beta barrel"/>
    <property type="match status" value="1"/>
</dbReference>
<sequence length="156" mass="17147">MDKLDWKILGELERDGRQSYAELGEHIGLSKSPCWSRVRNLEEGGVIQGYTVRIDPEALGLAVQSFVHVRIKLDAHEAFEAAVMAHPAVIECHTTAGDGDYLLRVFAQSVGHLDDLLRQDLSKLPGVHRLASTICLKTIKRNGPLTGWAGALPRKG</sequence>
<dbReference type="Proteomes" id="UP001596977">
    <property type="component" value="Unassembled WGS sequence"/>
</dbReference>
<organism evidence="5 6">
    <name type="scientific">Sphingomonas canadensis</name>
    <dbReference type="NCBI Taxonomy" id="1219257"/>
    <lineage>
        <taxon>Bacteria</taxon>
        <taxon>Pseudomonadati</taxon>
        <taxon>Pseudomonadota</taxon>
        <taxon>Alphaproteobacteria</taxon>
        <taxon>Sphingomonadales</taxon>
        <taxon>Sphingomonadaceae</taxon>
        <taxon>Sphingomonas</taxon>
    </lineage>
</organism>
<dbReference type="InterPro" id="IPR019888">
    <property type="entry name" value="Tscrpt_reg_AsnC-like"/>
</dbReference>
<dbReference type="InterPro" id="IPR011991">
    <property type="entry name" value="ArsR-like_HTH"/>
</dbReference>
<keyword evidence="2" id="KW-0238">DNA-binding</keyword>
<dbReference type="SMART" id="SM00344">
    <property type="entry name" value="HTH_ASNC"/>
    <property type="match status" value="1"/>
</dbReference>
<dbReference type="PRINTS" id="PR00033">
    <property type="entry name" value="HTHASNC"/>
</dbReference>
<dbReference type="EMBL" id="JBHTJG010000006">
    <property type="protein sequence ID" value="MFD0947415.1"/>
    <property type="molecule type" value="Genomic_DNA"/>
</dbReference>
<evidence type="ECO:0000259" key="4">
    <source>
        <dbReference type="PROSITE" id="PS50956"/>
    </source>
</evidence>
<dbReference type="PANTHER" id="PTHR30154:SF34">
    <property type="entry name" value="TRANSCRIPTIONAL REGULATOR AZLB"/>
    <property type="match status" value="1"/>
</dbReference>
<dbReference type="RefSeq" id="WP_264944791.1">
    <property type="nucleotide sequence ID" value="NZ_JAPDRA010000006.1"/>
</dbReference>
<dbReference type="Gene3D" id="1.10.10.10">
    <property type="entry name" value="Winged helix-like DNA-binding domain superfamily/Winged helix DNA-binding domain"/>
    <property type="match status" value="1"/>
</dbReference>
<dbReference type="InterPro" id="IPR019885">
    <property type="entry name" value="Tscrpt_reg_HTH_AsnC-type_CS"/>
</dbReference>